<evidence type="ECO:0000313" key="1">
    <source>
        <dbReference type="EMBL" id="MCP1245205.1"/>
    </source>
</evidence>
<evidence type="ECO:0000313" key="2">
    <source>
        <dbReference type="Proteomes" id="UP001523543"/>
    </source>
</evidence>
<sequence length="141" mass="15539">MSTKRSYSIEQDGENFVLIETSDAYGKPVVRVPYSIQQEADSGVSAMAKNPTHLRADRQEIALHLARRASSLIPLIPTAENLLEIRKITEALITASIAEIRKNENVSMEQTAAASVEEKEPSNKELLHEIRRNAALAKGSV</sequence>
<reference evidence="1 2" key="1">
    <citation type="submission" date="2022-06" db="EMBL/GenBank/DDBJ databases">
        <title>Acetobacer genomes from food samples.</title>
        <authorList>
            <person name="Sombolestani A."/>
        </authorList>
    </citation>
    <scope>NUCLEOTIDE SEQUENCE [LARGE SCALE GENOMIC DNA]</scope>
    <source>
        <strain evidence="1 2">R-83281</strain>
    </source>
</reference>
<name>A0ABT1EP98_9PROT</name>
<protein>
    <submittedName>
        <fullName evidence="1">Uncharacterized protein</fullName>
    </submittedName>
</protein>
<dbReference type="EMBL" id="JAMYZR010000003">
    <property type="protein sequence ID" value="MCP1245205.1"/>
    <property type="molecule type" value="Genomic_DNA"/>
</dbReference>
<comment type="caution">
    <text evidence="1">The sequence shown here is derived from an EMBL/GenBank/DDBJ whole genome shotgun (WGS) entry which is preliminary data.</text>
</comment>
<dbReference type="RefSeq" id="WP_253549558.1">
    <property type="nucleotide sequence ID" value="NZ_JAMYZR010000003.1"/>
</dbReference>
<proteinExistence type="predicted"/>
<gene>
    <name evidence="1" type="ORF">NKW54_04540</name>
</gene>
<accession>A0ABT1EP98</accession>
<dbReference type="Proteomes" id="UP001523543">
    <property type="component" value="Unassembled WGS sequence"/>
</dbReference>
<keyword evidence="2" id="KW-1185">Reference proteome</keyword>
<organism evidence="1 2">
    <name type="scientific">Acetobacter cerevisiae</name>
    <dbReference type="NCBI Taxonomy" id="178900"/>
    <lineage>
        <taxon>Bacteria</taxon>
        <taxon>Pseudomonadati</taxon>
        <taxon>Pseudomonadota</taxon>
        <taxon>Alphaproteobacteria</taxon>
        <taxon>Acetobacterales</taxon>
        <taxon>Acetobacteraceae</taxon>
        <taxon>Acetobacter</taxon>
    </lineage>
</organism>